<evidence type="ECO:0000259" key="1">
    <source>
        <dbReference type="PROSITE" id="PS51677"/>
    </source>
</evidence>
<dbReference type="GO" id="GO:0016810">
    <property type="term" value="F:hydrolase activity, acting on carbon-nitrogen (but not peptide) bonds"/>
    <property type="evidence" value="ECO:0007669"/>
    <property type="project" value="InterPro"/>
</dbReference>
<dbReference type="Proteomes" id="UP000612585">
    <property type="component" value="Unassembled WGS sequence"/>
</dbReference>
<dbReference type="RefSeq" id="WP_204004148.1">
    <property type="nucleotide sequence ID" value="NZ_BOPG01000050.1"/>
</dbReference>
<comment type="caution">
    <text evidence="2">The sequence shown here is derived from an EMBL/GenBank/DDBJ whole genome shotgun (WGS) entry which is preliminary data.</text>
</comment>
<reference evidence="2" key="1">
    <citation type="submission" date="2021-01" db="EMBL/GenBank/DDBJ databases">
        <title>Whole genome shotgun sequence of Virgisporangium aurantiacum NBRC 16421.</title>
        <authorList>
            <person name="Komaki H."/>
            <person name="Tamura T."/>
        </authorList>
    </citation>
    <scope>NUCLEOTIDE SEQUENCE</scope>
    <source>
        <strain evidence="2">NBRC 16421</strain>
    </source>
</reference>
<dbReference type="InterPro" id="IPR002509">
    <property type="entry name" value="NODB_dom"/>
</dbReference>
<protein>
    <recommendedName>
        <fullName evidence="1">NodB homology domain-containing protein</fullName>
    </recommendedName>
</protein>
<proteinExistence type="predicted"/>
<dbReference type="PROSITE" id="PS51677">
    <property type="entry name" value="NODB"/>
    <property type="match status" value="1"/>
</dbReference>
<evidence type="ECO:0000313" key="3">
    <source>
        <dbReference type="Proteomes" id="UP000612585"/>
    </source>
</evidence>
<name>A0A8J3ZA51_9ACTN</name>
<dbReference type="CDD" id="cd10916">
    <property type="entry name" value="CE4_PuuE_HpPgdA_like"/>
    <property type="match status" value="1"/>
</dbReference>
<dbReference type="PANTHER" id="PTHR43123">
    <property type="entry name" value="POLYSACCHARIDE DEACETYLASE-RELATED"/>
    <property type="match status" value="1"/>
</dbReference>
<dbReference type="GO" id="GO:0005975">
    <property type="term" value="P:carbohydrate metabolic process"/>
    <property type="evidence" value="ECO:0007669"/>
    <property type="project" value="InterPro"/>
</dbReference>
<organism evidence="2 3">
    <name type="scientific">Virgisporangium aurantiacum</name>
    <dbReference type="NCBI Taxonomy" id="175570"/>
    <lineage>
        <taxon>Bacteria</taxon>
        <taxon>Bacillati</taxon>
        <taxon>Actinomycetota</taxon>
        <taxon>Actinomycetes</taxon>
        <taxon>Micromonosporales</taxon>
        <taxon>Micromonosporaceae</taxon>
        <taxon>Virgisporangium</taxon>
    </lineage>
</organism>
<dbReference type="InterPro" id="IPR011330">
    <property type="entry name" value="Glyco_hydro/deAcase_b/a-brl"/>
</dbReference>
<dbReference type="EMBL" id="BOPG01000050">
    <property type="protein sequence ID" value="GIJ60196.1"/>
    <property type="molecule type" value="Genomic_DNA"/>
</dbReference>
<dbReference type="SUPFAM" id="SSF88713">
    <property type="entry name" value="Glycoside hydrolase/deacetylase"/>
    <property type="match status" value="1"/>
</dbReference>
<gene>
    <name evidence="2" type="ORF">Vau01_077120</name>
</gene>
<accession>A0A8J3ZA51</accession>
<dbReference type="Gene3D" id="3.20.20.370">
    <property type="entry name" value="Glycoside hydrolase/deacetylase"/>
    <property type="match status" value="1"/>
</dbReference>
<dbReference type="PANTHER" id="PTHR43123:SF4">
    <property type="entry name" value="POLYSACCHARIDE DEACETYLASE"/>
    <property type="match status" value="1"/>
</dbReference>
<sequence length="270" mass="29110">MSTWPTGQRIAVAVNVMYEQWSPGTAPGIGPVGNPLPKGATDYQALSWADYGHRTGIWRLLESLKRHDVKASVYPSGILAETAPDTLRAIVDGGHELCGHSWSQDVIAATLDEAEERAVIARSVEALETATGVRPTGWISPRCTPSAITARLLAEAGFGWFGDVFDADLPYLIDTDAGPIVGVPFDLDVNDMPLHIRYGQPHRALVTAFRDTLDALRAEDGQSYVDVTVHAHVAGRPAGRAALAEILEHLRETGDCWIATRGEIAATVIR</sequence>
<dbReference type="AlphaFoldDB" id="A0A8J3ZA51"/>
<dbReference type="Pfam" id="PF01522">
    <property type="entry name" value="Polysacc_deac_1"/>
    <property type="match status" value="1"/>
</dbReference>
<feature type="domain" description="NodB homology" evidence="1">
    <location>
        <begin position="42"/>
        <end position="259"/>
    </location>
</feature>
<evidence type="ECO:0000313" key="2">
    <source>
        <dbReference type="EMBL" id="GIJ60196.1"/>
    </source>
</evidence>
<keyword evidence="3" id="KW-1185">Reference proteome</keyword>